<dbReference type="Gene3D" id="3.40.50.300">
    <property type="entry name" value="P-loop containing nucleotide triphosphate hydrolases"/>
    <property type="match status" value="1"/>
</dbReference>
<sequence length="70" mass="7874">MNHKPKLVIVTGRPGSGKTTLAKELGKILYLPIVIRDEIKEGYVNTSNLKHDKLPKDTNKIATQIFFNNI</sequence>
<dbReference type="Pfam" id="PF13238">
    <property type="entry name" value="AAA_18"/>
    <property type="match status" value="1"/>
</dbReference>
<dbReference type="InterPro" id="IPR027417">
    <property type="entry name" value="P-loop_NTPase"/>
</dbReference>
<comment type="caution">
    <text evidence="1">The sequence shown here is derived from an EMBL/GenBank/DDBJ whole genome shotgun (WGS) entry which is preliminary data.</text>
</comment>
<evidence type="ECO:0008006" key="2">
    <source>
        <dbReference type="Google" id="ProtNLM"/>
    </source>
</evidence>
<evidence type="ECO:0000313" key="1">
    <source>
        <dbReference type="EMBL" id="GAG29410.1"/>
    </source>
</evidence>
<reference evidence="1" key="1">
    <citation type="journal article" date="2014" name="Front. Microbiol.">
        <title>High frequency of phylogenetically diverse reductive dehalogenase-homologous genes in deep subseafloor sedimentary metagenomes.</title>
        <authorList>
            <person name="Kawai M."/>
            <person name="Futagami T."/>
            <person name="Toyoda A."/>
            <person name="Takaki Y."/>
            <person name="Nishi S."/>
            <person name="Hori S."/>
            <person name="Arai W."/>
            <person name="Tsubouchi T."/>
            <person name="Morono Y."/>
            <person name="Uchiyama I."/>
            <person name="Ito T."/>
            <person name="Fujiyama A."/>
            <person name="Inagaki F."/>
            <person name="Takami H."/>
        </authorList>
    </citation>
    <scope>NUCLEOTIDE SEQUENCE</scope>
    <source>
        <strain evidence="1">Expedition CK06-06</strain>
    </source>
</reference>
<dbReference type="EMBL" id="BARS01043778">
    <property type="protein sequence ID" value="GAG29410.1"/>
    <property type="molecule type" value="Genomic_DNA"/>
</dbReference>
<dbReference type="SUPFAM" id="SSF52540">
    <property type="entry name" value="P-loop containing nucleoside triphosphate hydrolases"/>
    <property type="match status" value="1"/>
</dbReference>
<proteinExistence type="predicted"/>
<gene>
    <name evidence="1" type="ORF">S01H1_66229</name>
</gene>
<organism evidence="1">
    <name type="scientific">marine sediment metagenome</name>
    <dbReference type="NCBI Taxonomy" id="412755"/>
    <lineage>
        <taxon>unclassified sequences</taxon>
        <taxon>metagenomes</taxon>
        <taxon>ecological metagenomes</taxon>
    </lineage>
</organism>
<protein>
    <recommendedName>
        <fullName evidence="2">ATPase AAA-type core domain-containing protein</fullName>
    </recommendedName>
</protein>
<feature type="non-terminal residue" evidence="1">
    <location>
        <position position="70"/>
    </location>
</feature>
<dbReference type="AlphaFoldDB" id="X0WFG7"/>
<accession>X0WFG7</accession>
<name>X0WFG7_9ZZZZ</name>